<sequence>MKHRIHIFGASGSGASTLGQELTTKLPHINLDADDYYWLKKFTSRRKPSDRIKMLSDDLDQHQQWILSGSVCGWGDQLKSRFDLVIFLHVPNEIRLERLRKREALRYGDAILPGGSMYEESKAFLEWASQYEDGGLNVRSKALHEHWMKDLSCPILKIEGSHSVQERVDIVLQYLNENANENGSVED</sequence>
<dbReference type="Pfam" id="PF13238">
    <property type="entry name" value="AAA_18"/>
    <property type="match status" value="1"/>
</dbReference>
<dbReference type="SUPFAM" id="SSF52540">
    <property type="entry name" value="P-loop containing nucleoside triphosphate hydrolases"/>
    <property type="match status" value="1"/>
</dbReference>
<dbReference type="Gene3D" id="3.40.50.300">
    <property type="entry name" value="P-loop containing nucleotide triphosphate hydrolases"/>
    <property type="match status" value="1"/>
</dbReference>
<name>A0ABX9BLH9_9BACL</name>
<comment type="caution">
    <text evidence="1">The sequence shown here is derived from an EMBL/GenBank/DDBJ whole genome shotgun (WGS) entry which is preliminary data.</text>
</comment>
<accession>A0ABX9BLH9</accession>
<gene>
    <name evidence="1" type="ORF">DET54_105341</name>
</gene>
<dbReference type="InterPro" id="IPR027417">
    <property type="entry name" value="P-loop_NTPase"/>
</dbReference>
<dbReference type="PANTHER" id="PTHR37816:SF2">
    <property type="entry name" value="DNA TOPOLOGY MODULATION PROTEIN FLAR-RELATED PROTEIN"/>
    <property type="match status" value="1"/>
</dbReference>
<keyword evidence="2" id="KW-1185">Reference proteome</keyword>
<reference evidence="1 2" key="1">
    <citation type="submission" date="2018-06" db="EMBL/GenBank/DDBJ databases">
        <title>Freshwater and sediment microbial communities from various areas in North America, analyzing microbe dynamics in response to fracking.</title>
        <authorList>
            <person name="Lamendella R."/>
        </authorList>
    </citation>
    <scope>NUCLEOTIDE SEQUENCE [LARGE SCALE GENOMIC DNA]</scope>
    <source>
        <strain evidence="1 2">NG-13</strain>
    </source>
</reference>
<protein>
    <submittedName>
        <fullName evidence="1">Adenylate kinase family enzyme</fullName>
    </submittedName>
</protein>
<dbReference type="GO" id="GO:0016301">
    <property type="term" value="F:kinase activity"/>
    <property type="evidence" value="ECO:0007669"/>
    <property type="project" value="UniProtKB-KW"/>
</dbReference>
<dbReference type="EMBL" id="QLLI01000005">
    <property type="protein sequence ID" value="RAI97377.1"/>
    <property type="molecule type" value="Genomic_DNA"/>
</dbReference>
<evidence type="ECO:0000313" key="1">
    <source>
        <dbReference type="EMBL" id="RAI97377.1"/>
    </source>
</evidence>
<organism evidence="1 2">
    <name type="scientific">Paenibacillus pabuli</name>
    <dbReference type="NCBI Taxonomy" id="1472"/>
    <lineage>
        <taxon>Bacteria</taxon>
        <taxon>Bacillati</taxon>
        <taxon>Bacillota</taxon>
        <taxon>Bacilli</taxon>
        <taxon>Bacillales</taxon>
        <taxon>Paenibacillaceae</taxon>
        <taxon>Paenibacillus</taxon>
    </lineage>
</organism>
<keyword evidence="1" id="KW-0808">Transferase</keyword>
<keyword evidence="1" id="KW-0418">Kinase</keyword>
<dbReference type="RefSeq" id="WP_111619910.1">
    <property type="nucleotide sequence ID" value="NZ_QLLI01000005.1"/>
</dbReference>
<dbReference type="InterPro" id="IPR052922">
    <property type="entry name" value="Cytidylate_Kinase-2"/>
</dbReference>
<proteinExistence type="predicted"/>
<dbReference type="Proteomes" id="UP000248827">
    <property type="component" value="Unassembled WGS sequence"/>
</dbReference>
<dbReference type="PANTHER" id="PTHR37816">
    <property type="entry name" value="YALI0E33011P"/>
    <property type="match status" value="1"/>
</dbReference>
<dbReference type="NCBIfam" id="NF004861">
    <property type="entry name" value="PRK06217.1"/>
    <property type="match status" value="1"/>
</dbReference>
<evidence type="ECO:0000313" key="2">
    <source>
        <dbReference type="Proteomes" id="UP000248827"/>
    </source>
</evidence>